<comment type="subcellular location">
    <subcellularLocation>
        <location evidence="1">Membrane</location>
        <topology evidence="1">Multi-pass membrane protein</topology>
    </subcellularLocation>
</comment>
<feature type="transmembrane region" description="Helical" evidence="5">
    <location>
        <begin position="20"/>
        <end position="40"/>
    </location>
</feature>
<dbReference type="PANTHER" id="PTHR23112">
    <property type="entry name" value="G PROTEIN-COUPLED RECEPTOR 157-RELATED"/>
    <property type="match status" value="1"/>
</dbReference>
<feature type="transmembrane region" description="Helical" evidence="5">
    <location>
        <begin position="313"/>
        <end position="332"/>
    </location>
</feature>
<organism evidence="6 7">
    <name type="scientific">Dactylonectria macrodidyma</name>
    <dbReference type="NCBI Taxonomy" id="307937"/>
    <lineage>
        <taxon>Eukaryota</taxon>
        <taxon>Fungi</taxon>
        <taxon>Dikarya</taxon>
        <taxon>Ascomycota</taxon>
        <taxon>Pezizomycotina</taxon>
        <taxon>Sordariomycetes</taxon>
        <taxon>Hypocreomycetidae</taxon>
        <taxon>Hypocreales</taxon>
        <taxon>Nectriaceae</taxon>
        <taxon>Dactylonectria</taxon>
    </lineage>
</organism>
<dbReference type="AlphaFoldDB" id="A0A9P9JQE1"/>
<keyword evidence="3 5" id="KW-1133">Transmembrane helix</keyword>
<evidence type="ECO:0000256" key="5">
    <source>
        <dbReference type="SAM" id="Phobius"/>
    </source>
</evidence>
<keyword evidence="4 5" id="KW-0472">Membrane</keyword>
<evidence type="ECO:0000256" key="3">
    <source>
        <dbReference type="ARBA" id="ARBA00022989"/>
    </source>
</evidence>
<feature type="transmembrane region" description="Helical" evidence="5">
    <location>
        <begin position="52"/>
        <end position="70"/>
    </location>
</feature>
<keyword evidence="2 5" id="KW-0812">Transmembrane</keyword>
<evidence type="ECO:0000256" key="1">
    <source>
        <dbReference type="ARBA" id="ARBA00004141"/>
    </source>
</evidence>
<proteinExistence type="predicted"/>
<dbReference type="PANTHER" id="PTHR23112:SF0">
    <property type="entry name" value="TRANSMEMBRANE PROTEIN 116"/>
    <property type="match status" value="1"/>
</dbReference>
<dbReference type="Pfam" id="PF05462">
    <property type="entry name" value="Dicty_CAR"/>
    <property type="match status" value="1"/>
</dbReference>
<dbReference type="GO" id="GO:0004930">
    <property type="term" value="F:G protein-coupled receptor activity"/>
    <property type="evidence" value="ECO:0007669"/>
    <property type="project" value="TreeGrafter"/>
</dbReference>
<feature type="transmembrane region" description="Helical" evidence="5">
    <location>
        <begin position="174"/>
        <end position="195"/>
    </location>
</feature>
<feature type="transmembrane region" description="Helical" evidence="5">
    <location>
        <begin position="352"/>
        <end position="371"/>
    </location>
</feature>
<evidence type="ECO:0008006" key="8">
    <source>
        <dbReference type="Google" id="ProtNLM"/>
    </source>
</evidence>
<feature type="transmembrane region" description="Helical" evidence="5">
    <location>
        <begin position="90"/>
        <end position="110"/>
    </location>
</feature>
<evidence type="ECO:0000313" key="7">
    <source>
        <dbReference type="Proteomes" id="UP000738349"/>
    </source>
</evidence>
<dbReference type="SUPFAM" id="SSF81321">
    <property type="entry name" value="Family A G protein-coupled receptor-like"/>
    <property type="match status" value="1"/>
</dbReference>
<accession>A0A9P9JQE1</accession>
<feature type="transmembrane region" description="Helical" evidence="5">
    <location>
        <begin position="122"/>
        <end position="142"/>
    </location>
</feature>
<dbReference type="EMBL" id="JAGMUV010000001">
    <property type="protein sequence ID" value="KAH7175228.1"/>
    <property type="molecule type" value="Genomic_DNA"/>
</dbReference>
<reference evidence="6" key="1">
    <citation type="journal article" date="2021" name="Nat. Commun.">
        <title>Genetic determinants of endophytism in the Arabidopsis root mycobiome.</title>
        <authorList>
            <person name="Mesny F."/>
            <person name="Miyauchi S."/>
            <person name="Thiergart T."/>
            <person name="Pickel B."/>
            <person name="Atanasova L."/>
            <person name="Karlsson M."/>
            <person name="Huettel B."/>
            <person name="Barry K.W."/>
            <person name="Haridas S."/>
            <person name="Chen C."/>
            <person name="Bauer D."/>
            <person name="Andreopoulos W."/>
            <person name="Pangilinan J."/>
            <person name="LaButti K."/>
            <person name="Riley R."/>
            <person name="Lipzen A."/>
            <person name="Clum A."/>
            <person name="Drula E."/>
            <person name="Henrissat B."/>
            <person name="Kohler A."/>
            <person name="Grigoriev I.V."/>
            <person name="Martin F.M."/>
            <person name="Hacquard S."/>
        </authorList>
    </citation>
    <scope>NUCLEOTIDE SEQUENCE</scope>
    <source>
        <strain evidence="6">MPI-CAGE-AT-0147</strain>
    </source>
</reference>
<dbReference type="Proteomes" id="UP000738349">
    <property type="component" value="Unassembled WGS sequence"/>
</dbReference>
<name>A0A9P9JQE1_9HYPO</name>
<dbReference type="GO" id="GO:0005886">
    <property type="term" value="C:plasma membrane"/>
    <property type="evidence" value="ECO:0007669"/>
    <property type="project" value="TreeGrafter"/>
</dbReference>
<comment type="caution">
    <text evidence="6">The sequence shown here is derived from an EMBL/GenBank/DDBJ whole genome shotgun (WGS) entry which is preliminary data.</text>
</comment>
<dbReference type="Gene3D" id="1.20.1070.10">
    <property type="entry name" value="Rhodopsin 7-helix transmembrane proteins"/>
    <property type="match status" value="1"/>
</dbReference>
<sequence length="435" mass="48313">MSGPSGPSGPSRSQLEMLALLERIGGSVSLVSVMTIFVTYGLIARARNPRNTFILFASIANVGASIGCIISQDGLHAGEDSILCRTQSFLFMQSDAWWSFGMSFNTFLVVSGRTDPNTFNKWIYSLICFGGPFITGFTLFFISDPVRGPVYGATLVWCWIREDWASIRLFTSYIFVWICIIGSLILNTIVSYRIFYIQNQIRSFSNPLSLSAIDNQLPLINTRFNTQGSEHPIINTQDSITHALTSDITKPMPIVVDSTLRTPDTSLHIPKSRLSLEITLHSGSDNVPKTPRIVNATKGVISRFRLQDPIKRAYLRTTFMFTISVLATWVPASINRIRSLTGGTIPFSNQVVMAAVMPLQGLWNAAIFFATSHSVLREVAREKWGLWVLKSTTIDEEVMERVAVGEAHVDEDPDRTDSGSDIELRHVPIIPVKGN</sequence>
<dbReference type="OrthoDB" id="100006at2759"/>
<evidence type="ECO:0000256" key="4">
    <source>
        <dbReference type="ARBA" id="ARBA00023136"/>
    </source>
</evidence>
<dbReference type="GO" id="GO:0007189">
    <property type="term" value="P:adenylate cyclase-activating G protein-coupled receptor signaling pathway"/>
    <property type="evidence" value="ECO:0007669"/>
    <property type="project" value="TreeGrafter"/>
</dbReference>
<keyword evidence="7" id="KW-1185">Reference proteome</keyword>
<gene>
    <name evidence="6" type="ORF">EDB81DRAFT_633207</name>
</gene>
<evidence type="ECO:0000313" key="6">
    <source>
        <dbReference type="EMBL" id="KAH7175228.1"/>
    </source>
</evidence>
<protein>
    <recommendedName>
        <fullName evidence="8">G-protein coupled receptors family 2 profile 2 domain-containing protein</fullName>
    </recommendedName>
</protein>
<evidence type="ECO:0000256" key="2">
    <source>
        <dbReference type="ARBA" id="ARBA00022692"/>
    </source>
</evidence>